<dbReference type="EMBL" id="JPMD01000032">
    <property type="protein sequence ID" value="KEZ85672.1"/>
    <property type="molecule type" value="Genomic_DNA"/>
</dbReference>
<keyword evidence="2" id="KW-0804">Transcription</keyword>
<evidence type="ECO:0000313" key="5">
    <source>
        <dbReference type="Proteomes" id="UP000028542"/>
    </source>
</evidence>
<proteinExistence type="predicted"/>
<dbReference type="SUPFAM" id="SSF46785">
    <property type="entry name" value="Winged helix' DNA-binding domain"/>
    <property type="match status" value="1"/>
</dbReference>
<keyword evidence="5" id="KW-1185">Reference proteome</keyword>
<protein>
    <submittedName>
        <fullName evidence="4">Transcriptional regulator</fullName>
    </submittedName>
</protein>
<keyword evidence="1" id="KW-0805">Transcription regulation</keyword>
<dbReference type="PROSITE" id="PS52050">
    <property type="entry name" value="WYL"/>
    <property type="match status" value="1"/>
</dbReference>
<evidence type="ECO:0000259" key="3">
    <source>
        <dbReference type="PROSITE" id="PS51000"/>
    </source>
</evidence>
<evidence type="ECO:0000256" key="2">
    <source>
        <dbReference type="ARBA" id="ARBA00023163"/>
    </source>
</evidence>
<evidence type="ECO:0000256" key="1">
    <source>
        <dbReference type="ARBA" id="ARBA00023015"/>
    </source>
</evidence>
<feature type="domain" description="HTH deoR-type" evidence="3">
    <location>
        <begin position="2"/>
        <end position="60"/>
    </location>
</feature>
<sequence length="298" mass="34537">MQINRMFEIIYILLDKKNVTARELAEKFEVSSRTIYRDIETLSSAGIPVYMTKGKGGGISILDEFVLNKAVLTEEEKSDILSSLQAVGAINFNETDSALQKLGSLFGENNSDWIEVDFSSWYNSEKESKSFNDIKSAILSNKIMSFTYSSGKGERTTREVEPLKLCFKGMARYLYAYCTLRQDFRFFKLSRIKDIVVTDKHFHRKVMGPIFKADNMFNEQYITLKLKLSPHMAFRVYDEFDKYTKEVDGSFITETIYPMGEWLFPYIASFGSHCEVLEPFDIRNSIKEEIQKMLNNYL</sequence>
<dbReference type="InterPro" id="IPR013196">
    <property type="entry name" value="HTH_11"/>
</dbReference>
<dbReference type="PROSITE" id="PS51000">
    <property type="entry name" value="HTH_DEOR_2"/>
    <property type="match status" value="1"/>
</dbReference>
<evidence type="ECO:0000313" key="4">
    <source>
        <dbReference type="EMBL" id="KEZ85672.1"/>
    </source>
</evidence>
<gene>
    <name evidence="4" type="ORF">IO99_13480</name>
</gene>
<dbReference type="InterPro" id="IPR036390">
    <property type="entry name" value="WH_DNA-bd_sf"/>
</dbReference>
<reference evidence="4 5" key="1">
    <citation type="submission" date="2014-07" db="EMBL/GenBank/DDBJ databases">
        <title>Draft genome of Clostridium sulfidigenes 113A isolated from sediments associated with methane hydrate from Krishna Godavari basin.</title>
        <authorList>
            <person name="Honkalas V.S."/>
            <person name="Dabir A.P."/>
            <person name="Arora P."/>
            <person name="Dhakephalkar P.K."/>
        </authorList>
    </citation>
    <scope>NUCLEOTIDE SEQUENCE [LARGE SCALE GENOMIC DNA]</scope>
    <source>
        <strain evidence="4 5">113A</strain>
    </source>
</reference>
<dbReference type="Gene3D" id="1.10.10.10">
    <property type="entry name" value="Winged helix-like DNA-binding domain superfamily/Winged helix DNA-binding domain"/>
    <property type="match status" value="1"/>
</dbReference>
<dbReference type="GO" id="GO:0003700">
    <property type="term" value="F:DNA-binding transcription factor activity"/>
    <property type="evidence" value="ECO:0007669"/>
    <property type="project" value="InterPro"/>
</dbReference>
<dbReference type="PIRSF" id="PIRSF016838">
    <property type="entry name" value="PafC"/>
    <property type="match status" value="1"/>
</dbReference>
<organism evidence="4 5">
    <name type="scientific">Clostridium sulfidigenes</name>
    <dbReference type="NCBI Taxonomy" id="318464"/>
    <lineage>
        <taxon>Bacteria</taxon>
        <taxon>Bacillati</taxon>
        <taxon>Bacillota</taxon>
        <taxon>Clostridia</taxon>
        <taxon>Eubacteriales</taxon>
        <taxon>Clostridiaceae</taxon>
        <taxon>Clostridium</taxon>
    </lineage>
</organism>
<dbReference type="AlphaFoldDB" id="A0A084J9N8"/>
<dbReference type="Pfam" id="PF25583">
    <property type="entry name" value="WCX"/>
    <property type="match status" value="1"/>
</dbReference>
<dbReference type="Proteomes" id="UP000028542">
    <property type="component" value="Unassembled WGS sequence"/>
</dbReference>
<dbReference type="Pfam" id="PF08279">
    <property type="entry name" value="HTH_11"/>
    <property type="match status" value="1"/>
</dbReference>
<dbReference type="InterPro" id="IPR026881">
    <property type="entry name" value="WYL_dom"/>
</dbReference>
<dbReference type="InterPro" id="IPR001034">
    <property type="entry name" value="DeoR_HTH"/>
</dbReference>
<accession>A0A084J9N8</accession>
<dbReference type="PANTHER" id="PTHR34580">
    <property type="match status" value="1"/>
</dbReference>
<dbReference type="eggNOG" id="COG2378">
    <property type="taxonomic scope" value="Bacteria"/>
</dbReference>
<dbReference type="Pfam" id="PF13280">
    <property type="entry name" value="WYL"/>
    <property type="match status" value="1"/>
</dbReference>
<dbReference type="PANTHER" id="PTHR34580:SF1">
    <property type="entry name" value="PROTEIN PAFC"/>
    <property type="match status" value="1"/>
</dbReference>
<dbReference type="InterPro" id="IPR051534">
    <property type="entry name" value="CBASS_pafABC_assoc_protein"/>
</dbReference>
<name>A0A084J9N8_9CLOT</name>
<dbReference type="InterPro" id="IPR036388">
    <property type="entry name" value="WH-like_DNA-bd_sf"/>
</dbReference>
<dbReference type="InterPro" id="IPR028349">
    <property type="entry name" value="PafC-like"/>
</dbReference>
<dbReference type="STRING" id="318464.IO99_13480"/>
<dbReference type="RefSeq" id="WP_035134059.1">
    <property type="nucleotide sequence ID" value="NZ_JBQHQR010000016.1"/>
</dbReference>
<comment type="caution">
    <text evidence="4">The sequence shown here is derived from an EMBL/GenBank/DDBJ whole genome shotgun (WGS) entry which is preliminary data.</text>
</comment>
<dbReference type="InterPro" id="IPR057727">
    <property type="entry name" value="WCX_dom"/>
</dbReference>